<keyword evidence="10" id="KW-0012">Acyltransferase</keyword>
<keyword evidence="4 15" id="KW-0732">Signal</keyword>
<evidence type="ECO:0000256" key="10">
    <source>
        <dbReference type="ARBA" id="ARBA00023315"/>
    </source>
</evidence>
<dbReference type="Gene3D" id="2.40.440.10">
    <property type="entry name" value="L,D-transpeptidase catalytic domain-like"/>
    <property type="match status" value="1"/>
</dbReference>
<evidence type="ECO:0000256" key="14">
    <source>
        <dbReference type="SAM" id="MobiDB-lite"/>
    </source>
</evidence>
<dbReference type="Gene3D" id="2.60.40.3710">
    <property type="match status" value="1"/>
</dbReference>
<evidence type="ECO:0000256" key="4">
    <source>
        <dbReference type="ARBA" id="ARBA00022729"/>
    </source>
</evidence>
<comment type="pathway">
    <text evidence="12">Glycan biosynthesis.</text>
</comment>
<dbReference type="FunFam" id="2.40.440.10:FF:000005">
    <property type="entry name" value="L,D-transpeptidase 2"/>
    <property type="match status" value="1"/>
</dbReference>
<evidence type="ECO:0000313" key="17">
    <source>
        <dbReference type="EMBL" id="KQB84804.1"/>
    </source>
</evidence>
<dbReference type="PROSITE" id="PS51257">
    <property type="entry name" value="PROKAR_LIPOPROTEIN"/>
    <property type="match status" value="1"/>
</dbReference>
<organism evidence="17 18">
    <name type="scientific">Corynebacterium lowii</name>
    <dbReference type="NCBI Taxonomy" id="1544413"/>
    <lineage>
        <taxon>Bacteria</taxon>
        <taxon>Bacillati</taxon>
        <taxon>Actinomycetota</taxon>
        <taxon>Actinomycetes</taxon>
        <taxon>Mycobacteriales</taxon>
        <taxon>Corynebacteriaceae</taxon>
        <taxon>Corynebacterium</taxon>
    </lineage>
</organism>
<proteinExistence type="predicted"/>
<feature type="region of interest" description="Disordered" evidence="14">
    <location>
        <begin position="29"/>
        <end position="62"/>
    </location>
</feature>
<dbReference type="EC" id="2.-.-.-" evidence="17"/>
<evidence type="ECO:0000256" key="12">
    <source>
        <dbReference type="ARBA" id="ARBA00060592"/>
    </source>
</evidence>
<evidence type="ECO:0000259" key="16">
    <source>
        <dbReference type="PROSITE" id="PS52029"/>
    </source>
</evidence>
<dbReference type="EMBL" id="LKEV01000007">
    <property type="protein sequence ID" value="KQB84804.1"/>
    <property type="molecule type" value="Genomic_DNA"/>
</dbReference>
<accession>A0A0Q0UDZ3</accession>
<keyword evidence="2" id="KW-1003">Cell membrane</keyword>
<dbReference type="SUPFAM" id="SSF141523">
    <property type="entry name" value="L,D-transpeptidase catalytic domain-like"/>
    <property type="match status" value="1"/>
</dbReference>
<dbReference type="CDD" id="cd13432">
    <property type="entry name" value="LDT_IgD_like_2"/>
    <property type="match status" value="1"/>
</dbReference>
<dbReference type="Pfam" id="PF03734">
    <property type="entry name" value="YkuD"/>
    <property type="match status" value="1"/>
</dbReference>
<keyword evidence="7" id="KW-0472">Membrane</keyword>
<dbReference type="GO" id="GO:0071972">
    <property type="term" value="F:peptidoglycan L,D-transpeptidase activity"/>
    <property type="evidence" value="ECO:0007669"/>
    <property type="project" value="TreeGrafter"/>
</dbReference>
<evidence type="ECO:0000256" key="6">
    <source>
        <dbReference type="ARBA" id="ARBA00022984"/>
    </source>
</evidence>
<dbReference type="InterPro" id="IPR005490">
    <property type="entry name" value="LD_TPept_cat_dom"/>
</dbReference>
<keyword evidence="6 13" id="KW-0573">Peptidoglycan synthesis</keyword>
<feature type="chain" id="PRO_5039716630" evidence="15">
    <location>
        <begin position="29"/>
        <end position="391"/>
    </location>
</feature>
<dbReference type="Proteomes" id="UP000050488">
    <property type="component" value="Unassembled WGS sequence"/>
</dbReference>
<evidence type="ECO:0000256" key="11">
    <source>
        <dbReference type="ARBA" id="ARBA00023316"/>
    </source>
</evidence>
<dbReference type="PROSITE" id="PS52029">
    <property type="entry name" value="LD_TPASE"/>
    <property type="match status" value="1"/>
</dbReference>
<dbReference type="InterPro" id="IPR050979">
    <property type="entry name" value="LD-transpeptidase"/>
</dbReference>
<keyword evidence="9" id="KW-0449">Lipoprotein</keyword>
<evidence type="ECO:0000313" key="18">
    <source>
        <dbReference type="Proteomes" id="UP000050488"/>
    </source>
</evidence>
<reference evidence="17 18" key="1">
    <citation type="submission" date="2015-10" db="EMBL/GenBank/DDBJ databases">
        <title>Corynebacteirum lowii and Corynebacterium oculi species nova, derived from human clinical disease and and emended description of Corynebacterium mastiditis.</title>
        <authorList>
            <person name="Bernard K."/>
            <person name="Pacheco A.L."/>
            <person name="Mcdougall C."/>
            <person name="Burtx T."/>
            <person name="Weibe D."/>
            <person name="Tyler S."/>
            <person name="Olson A.B."/>
            <person name="Cnockaert M."/>
            <person name="Eguchi H."/>
            <person name="Kuwahara T."/>
            <person name="Nakayama-Imaohji H."/>
            <person name="Boudewijins M."/>
            <person name="Van Hoecke F."/>
            <person name="Bernier A.-M."/>
            <person name="Vandamme P."/>
        </authorList>
    </citation>
    <scope>NUCLEOTIDE SEQUENCE [LARGE SCALE GENOMIC DNA]</scope>
    <source>
        <strain evidence="17 18">NML 130206</strain>
    </source>
</reference>
<dbReference type="GO" id="GO:0018104">
    <property type="term" value="P:peptidoglycan-protein cross-linking"/>
    <property type="evidence" value="ECO:0007669"/>
    <property type="project" value="TreeGrafter"/>
</dbReference>
<evidence type="ECO:0000256" key="3">
    <source>
        <dbReference type="ARBA" id="ARBA00022679"/>
    </source>
</evidence>
<evidence type="ECO:0000256" key="15">
    <source>
        <dbReference type="SAM" id="SignalP"/>
    </source>
</evidence>
<evidence type="ECO:0000256" key="5">
    <source>
        <dbReference type="ARBA" id="ARBA00022960"/>
    </source>
</evidence>
<dbReference type="AlphaFoldDB" id="A0A0Q0UDZ3"/>
<evidence type="ECO:0000256" key="8">
    <source>
        <dbReference type="ARBA" id="ARBA00023139"/>
    </source>
</evidence>
<dbReference type="GO" id="GO:0008360">
    <property type="term" value="P:regulation of cell shape"/>
    <property type="evidence" value="ECO:0007669"/>
    <property type="project" value="UniProtKB-UniRule"/>
</dbReference>
<feature type="domain" description="L,D-TPase catalytic" evidence="16">
    <location>
        <begin position="237"/>
        <end position="361"/>
    </location>
</feature>
<dbReference type="STRING" id="1544413.Clow_02064"/>
<dbReference type="Gene3D" id="2.60.40.3780">
    <property type="match status" value="1"/>
</dbReference>
<dbReference type="GO" id="GO:0071555">
    <property type="term" value="P:cell wall organization"/>
    <property type="evidence" value="ECO:0007669"/>
    <property type="project" value="UniProtKB-UniRule"/>
</dbReference>
<dbReference type="GO" id="GO:0016746">
    <property type="term" value="F:acyltransferase activity"/>
    <property type="evidence" value="ECO:0007669"/>
    <property type="project" value="UniProtKB-KW"/>
</dbReference>
<feature type="active site" description="Nucleophile" evidence="13">
    <location>
        <position position="337"/>
    </location>
</feature>
<gene>
    <name evidence="17" type="primary">lppS</name>
    <name evidence="17" type="ORF">Clow_02064</name>
</gene>
<keyword evidence="11 13" id="KW-0961">Cell wall biogenesis/degradation</keyword>
<evidence type="ECO:0000256" key="7">
    <source>
        <dbReference type="ARBA" id="ARBA00023136"/>
    </source>
</evidence>
<dbReference type="InterPro" id="IPR041280">
    <property type="entry name" value="Big_10"/>
</dbReference>
<feature type="signal peptide" evidence="15">
    <location>
        <begin position="1"/>
        <end position="28"/>
    </location>
</feature>
<dbReference type="InterPro" id="IPR038063">
    <property type="entry name" value="Transpep_catalytic_dom"/>
</dbReference>
<dbReference type="RefSeq" id="WP_055178786.1">
    <property type="nucleotide sequence ID" value="NZ_JAUSQY010000001.1"/>
</dbReference>
<feature type="active site" description="Proton donor/acceptor" evidence="13">
    <location>
        <position position="319"/>
    </location>
</feature>
<evidence type="ECO:0000256" key="13">
    <source>
        <dbReference type="PROSITE-ProRule" id="PRU01373"/>
    </source>
</evidence>
<keyword evidence="18" id="KW-1185">Reference proteome</keyword>
<feature type="compositionally biased region" description="Acidic residues" evidence="14">
    <location>
        <begin position="33"/>
        <end position="45"/>
    </location>
</feature>
<sequence length="391" mass="42363">MRVRSRLRAVTAALVVLALGGGVTSCTINDGTADSDQELSAEEMEHEPPSISVEDGAQEVDPTEPVTVISQEEGLEEVTMTNEEGREVEATLSDDGKEWSTAEVLGYSRTYTVEARDLNGETSTVEFSTVAPAGTASVTLSPYGVGEVGVGQPIAFRFSQSIEDRAAAQEALEVTTEPKVEGAFYWVNNQEVRWRPENFWEPGTTITAKANIYGKELGGGIYGAEDNEVEVTIGDEVITEVDDATKTMTVYRNGEELRSIPVSLGSDRWPTPNGTYIIGDLHDSLVMDSETFGLSREDGGYKTTVKFATQMSYSGIYVHAAPWSVWAQGNTNTSHGCINVTDEAAQWFQNTVKRGDIVKVHNTVGGELNGLDGLGDWNIPWEEWKAGNAEG</sequence>
<evidence type="ECO:0000256" key="9">
    <source>
        <dbReference type="ARBA" id="ARBA00023288"/>
    </source>
</evidence>
<dbReference type="PANTHER" id="PTHR30582">
    <property type="entry name" value="L,D-TRANSPEPTIDASE"/>
    <property type="match status" value="1"/>
</dbReference>
<dbReference type="UniPathway" id="UPA00219"/>
<evidence type="ECO:0000256" key="2">
    <source>
        <dbReference type="ARBA" id="ARBA00022475"/>
    </source>
</evidence>
<evidence type="ECO:0000256" key="1">
    <source>
        <dbReference type="ARBA" id="ARBA00004752"/>
    </source>
</evidence>
<dbReference type="Pfam" id="PF17964">
    <property type="entry name" value="Big_10"/>
    <property type="match status" value="1"/>
</dbReference>
<keyword evidence="8" id="KW-0564">Palmitate</keyword>
<dbReference type="PATRIC" id="fig|1544413.3.peg.2068"/>
<protein>
    <submittedName>
        <fullName evidence="17">Putative L,D-transpeptidase LppS</fullName>
        <ecNumber evidence="17">2.-.-.-</ecNumber>
    </submittedName>
</protein>
<comment type="caution">
    <text evidence="17">The sequence shown here is derived from an EMBL/GenBank/DDBJ whole genome shotgun (WGS) entry which is preliminary data.</text>
</comment>
<keyword evidence="3 17" id="KW-0808">Transferase</keyword>
<comment type="pathway">
    <text evidence="1 13">Cell wall biogenesis; peptidoglycan biosynthesis.</text>
</comment>
<keyword evidence="5 13" id="KW-0133">Cell shape</keyword>
<name>A0A0Q0UDZ3_9CORY</name>
<dbReference type="CDD" id="cd16913">
    <property type="entry name" value="YkuD_like"/>
    <property type="match status" value="1"/>
</dbReference>
<dbReference type="GO" id="GO:0005576">
    <property type="term" value="C:extracellular region"/>
    <property type="evidence" value="ECO:0007669"/>
    <property type="project" value="TreeGrafter"/>
</dbReference>
<dbReference type="PANTHER" id="PTHR30582:SF2">
    <property type="entry name" value="L,D-TRANSPEPTIDASE YCIB-RELATED"/>
    <property type="match status" value="1"/>
</dbReference>